<feature type="compositionally biased region" description="Gly residues" evidence="1">
    <location>
        <begin position="164"/>
        <end position="173"/>
    </location>
</feature>
<evidence type="ECO:0000256" key="1">
    <source>
        <dbReference type="SAM" id="MobiDB-lite"/>
    </source>
</evidence>
<organism evidence="2 3">
    <name type="scientific">Micractinium conductrix</name>
    <dbReference type="NCBI Taxonomy" id="554055"/>
    <lineage>
        <taxon>Eukaryota</taxon>
        <taxon>Viridiplantae</taxon>
        <taxon>Chlorophyta</taxon>
        <taxon>core chlorophytes</taxon>
        <taxon>Trebouxiophyceae</taxon>
        <taxon>Chlorellales</taxon>
        <taxon>Chlorellaceae</taxon>
        <taxon>Chlorella clade</taxon>
        <taxon>Micractinium</taxon>
    </lineage>
</organism>
<feature type="region of interest" description="Disordered" evidence="1">
    <location>
        <begin position="139"/>
        <end position="177"/>
    </location>
</feature>
<gene>
    <name evidence="2" type="primary">g923</name>
    <name evidence="2" type="ORF">C2E20_0923</name>
</gene>
<accession>A0A2P6VRN2</accession>
<dbReference type="InterPro" id="IPR009003">
    <property type="entry name" value="Peptidase_S1_PA"/>
</dbReference>
<comment type="caution">
    <text evidence="2">The sequence shown here is derived from an EMBL/GenBank/DDBJ whole genome shotgun (WGS) entry which is preliminary data.</text>
</comment>
<keyword evidence="3" id="KW-1185">Reference proteome</keyword>
<evidence type="ECO:0000313" key="2">
    <source>
        <dbReference type="EMBL" id="PSC76730.1"/>
    </source>
</evidence>
<dbReference type="Proteomes" id="UP000239649">
    <property type="component" value="Unassembled WGS sequence"/>
</dbReference>
<dbReference type="Pfam" id="PF13365">
    <property type="entry name" value="Trypsin_2"/>
    <property type="match status" value="1"/>
</dbReference>
<dbReference type="InterPro" id="IPR043504">
    <property type="entry name" value="Peptidase_S1_PA_chymotrypsin"/>
</dbReference>
<feature type="compositionally biased region" description="Low complexity" evidence="1">
    <location>
        <begin position="673"/>
        <end position="683"/>
    </location>
</feature>
<feature type="region of interest" description="Disordered" evidence="1">
    <location>
        <begin position="701"/>
        <end position="720"/>
    </location>
</feature>
<dbReference type="OrthoDB" id="515960at2759"/>
<name>A0A2P6VRN2_9CHLO</name>
<sequence>MAKAPLAPFHAARDGHATTSVSGFVLMHEQQPVVVTSAAIVLPLLRQQRRQGPHAGLPGTTHADLVAGTTLTALPCPAALPDSSESSSTSSCSAQNLVQLRLSGVVELPGVRHALAQLLSAPSTAGPSGWSLGWLLHRGGPQQQQQQHAAQLAPPPWRSSAGSTTGGGSGGGSTSSSPFVAAASSRAMLLEAACHAAVLLPATAEGAQALASIAQPWPSSCDGAAAVRQGQPLAAVGAPFGALSPLHFGGFVAGGIVAATVPAATSGSSTGCGAAALLLSDVRCSPGMEGGPVFALGGMPSGADELAAQQQRQRQRLAGMLLPPLKSAEAQVELALVAPAAAVAAAVEAALPTGRGHAHLAAAAAGAVPPQARVDDAAGLPPALRGVVAVASSSGWATGVLISSAGHILTNAHLLEPPVSAVQHGLLPAADAADAAAAAAVGAEAREHPPVRVLLPGGSGSSGGSWALADVLHVFSGPLDLAVLQLQQPARQGAQQQEQPGRRPAWQPLVLAGGQPRPGQRVRVAGFPAFHPRGGVLGPLLTAGTLAKVVRAPTSGRPAMLLTTAAVHSGASGGAVVDADTGGWLGLVTSNAKHSGAKHATQQRATVLPHLNFSIPADQLLPVVAAAQAAAAAPPGEQPAAAAAALAVWQALDRATAADGELQRVWQLDRQRQRQQPAAKQQQGSSPGAFGGAVPPAKLQQLLQSLQQQQQQQQQPRAKL</sequence>
<dbReference type="InterPro" id="IPR039245">
    <property type="entry name" value="TYSND1/DEG15"/>
</dbReference>
<dbReference type="EMBL" id="LHPF02000001">
    <property type="protein sequence ID" value="PSC76730.1"/>
    <property type="molecule type" value="Genomic_DNA"/>
</dbReference>
<dbReference type="STRING" id="554055.A0A2P6VRN2"/>
<evidence type="ECO:0000313" key="3">
    <source>
        <dbReference type="Proteomes" id="UP000239649"/>
    </source>
</evidence>
<dbReference type="GO" id="GO:0005777">
    <property type="term" value="C:peroxisome"/>
    <property type="evidence" value="ECO:0007669"/>
    <property type="project" value="InterPro"/>
</dbReference>
<feature type="region of interest" description="Disordered" evidence="1">
    <location>
        <begin position="670"/>
        <end position="694"/>
    </location>
</feature>
<protein>
    <submittedName>
        <fullName evidence="2">Glyoxysomal processing glyoxysomal</fullName>
    </submittedName>
</protein>
<dbReference type="GO" id="GO:0004252">
    <property type="term" value="F:serine-type endopeptidase activity"/>
    <property type="evidence" value="ECO:0007669"/>
    <property type="project" value="InterPro"/>
</dbReference>
<dbReference type="AlphaFoldDB" id="A0A2P6VRN2"/>
<reference evidence="2 3" key="1">
    <citation type="journal article" date="2018" name="Plant J.">
        <title>Genome sequences of Chlorella sorokiniana UTEX 1602 and Micractinium conductrix SAG 241.80: implications to maltose excretion by a green alga.</title>
        <authorList>
            <person name="Arriola M.B."/>
            <person name="Velmurugan N."/>
            <person name="Zhang Y."/>
            <person name="Plunkett M.H."/>
            <person name="Hondzo H."/>
            <person name="Barney B.M."/>
        </authorList>
    </citation>
    <scope>NUCLEOTIDE SEQUENCE [LARGE SCALE GENOMIC DNA]</scope>
    <source>
        <strain evidence="2 3">SAG 241.80</strain>
    </source>
</reference>
<proteinExistence type="predicted"/>
<dbReference type="PANTHER" id="PTHR21004">
    <property type="entry name" value="SERINE PROTEASE-RELATED"/>
    <property type="match status" value="1"/>
</dbReference>
<dbReference type="GO" id="GO:0016485">
    <property type="term" value="P:protein processing"/>
    <property type="evidence" value="ECO:0007669"/>
    <property type="project" value="InterPro"/>
</dbReference>
<dbReference type="Gene3D" id="2.40.10.10">
    <property type="entry name" value="Trypsin-like serine proteases"/>
    <property type="match status" value="3"/>
</dbReference>
<dbReference type="SUPFAM" id="SSF50494">
    <property type="entry name" value="Trypsin-like serine proteases"/>
    <property type="match status" value="1"/>
</dbReference>
<feature type="compositionally biased region" description="Low complexity" evidence="1">
    <location>
        <begin position="141"/>
        <end position="152"/>
    </location>
</feature>
<dbReference type="PANTHER" id="PTHR21004:SF0">
    <property type="entry name" value="PEROXISOMAL LEADER PEPTIDE-PROCESSING PROTEASE"/>
    <property type="match status" value="1"/>
</dbReference>